<sequence length="249" mass="27747">MIFYFSGTGNSQLAAKMIAETTSDEMISINNCLKKGKKNTFQSKKPLVFVTPTYAWRMPKVVEQWIDETDFAGNRNAYFVLTCDGSSGNANAYAKKICKEKKMQFNGIASIPMPENYVAMFPTPSEQECKNIVEAAKPAISKLAIQIQKGEKFPEPAISFRDKILSGPVNGIYYPLLVHDRGFTASSKCISCGKCARRCPLNNIVMINGKPLWKGNCTHCMACIAGCPVEAIEYKKSSKGRHRHYIMEE</sequence>
<evidence type="ECO:0000256" key="3">
    <source>
        <dbReference type="ARBA" id="ARBA00023014"/>
    </source>
</evidence>
<dbReference type="RefSeq" id="WP_138003931.1">
    <property type="nucleotide sequence ID" value="NZ_QGQD01000102.1"/>
</dbReference>
<dbReference type="InterPro" id="IPR047964">
    <property type="entry name" value="EFR1-like"/>
</dbReference>
<dbReference type="Gene3D" id="3.40.50.360">
    <property type="match status" value="1"/>
</dbReference>
<dbReference type="Proteomes" id="UP000306509">
    <property type="component" value="Unassembled WGS sequence"/>
</dbReference>
<dbReference type="AlphaFoldDB" id="A0A4V6HR95"/>
<keyword evidence="6" id="KW-1185">Reference proteome</keyword>
<feature type="domain" description="4Fe-4S ferredoxin-type" evidence="4">
    <location>
        <begin position="180"/>
        <end position="209"/>
    </location>
</feature>
<keyword evidence="1" id="KW-0479">Metal-binding</keyword>
<comment type="caution">
    <text evidence="5">The sequence shown here is derived from an EMBL/GenBank/DDBJ whole genome shotgun (WGS) entry which is preliminary data.</text>
</comment>
<dbReference type="InterPro" id="IPR029039">
    <property type="entry name" value="Flavoprotein-like_sf"/>
</dbReference>
<dbReference type="Pfam" id="PF12724">
    <property type="entry name" value="Flavodoxin_5"/>
    <property type="match status" value="1"/>
</dbReference>
<evidence type="ECO:0000256" key="1">
    <source>
        <dbReference type="ARBA" id="ARBA00022723"/>
    </source>
</evidence>
<dbReference type="SUPFAM" id="SSF54862">
    <property type="entry name" value="4Fe-4S ferredoxins"/>
    <property type="match status" value="1"/>
</dbReference>
<proteinExistence type="predicted"/>
<evidence type="ECO:0000313" key="5">
    <source>
        <dbReference type="EMBL" id="TLC98197.1"/>
    </source>
</evidence>
<reference evidence="5 6" key="1">
    <citation type="journal article" date="2019" name="Anaerobe">
        <title>Detection of Robinsoniella peoriensis in multiple bone samples of a trauma patient.</title>
        <authorList>
            <person name="Schrottner P."/>
            <person name="Hartwich K."/>
            <person name="Bunk B."/>
            <person name="Schober I."/>
            <person name="Helbig S."/>
            <person name="Rudolph W.W."/>
            <person name="Gunzer F."/>
        </authorList>
    </citation>
    <scope>NUCLEOTIDE SEQUENCE [LARGE SCALE GENOMIC DNA]</scope>
    <source>
        <strain evidence="5 6">DSM 106044</strain>
    </source>
</reference>
<dbReference type="PROSITE" id="PS51379">
    <property type="entry name" value="4FE4S_FER_2"/>
    <property type="match status" value="2"/>
</dbReference>
<dbReference type="EMBL" id="QGQD01000102">
    <property type="protein sequence ID" value="TLC98197.1"/>
    <property type="molecule type" value="Genomic_DNA"/>
</dbReference>
<dbReference type="Pfam" id="PF13187">
    <property type="entry name" value="Fer4_9"/>
    <property type="match status" value="1"/>
</dbReference>
<dbReference type="InterPro" id="IPR017896">
    <property type="entry name" value="4Fe4S_Fe-S-bd"/>
</dbReference>
<name>A0A4V6HR95_9FIRM</name>
<dbReference type="PROSITE" id="PS00198">
    <property type="entry name" value="4FE4S_FER_1"/>
    <property type="match status" value="1"/>
</dbReference>
<dbReference type="Gene3D" id="3.30.70.20">
    <property type="match status" value="1"/>
</dbReference>
<dbReference type="InterPro" id="IPR026816">
    <property type="entry name" value="Flavodoxin_dom"/>
</dbReference>
<dbReference type="InterPro" id="IPR017900">
    <property type="entry name" value="4Fe4S_Fe_S_CS"/>
</dbReference>
<dbReference type="NCBIfam" id="NF038196">
    <property type="entry name" value="ferrodoxin_EFR1"/>
    <property type="match status" value="1"/>
</dbReference>
<keyword evidence="3" id="KW-0411">Iron-sulfur</keyword>
<evidence type="ECO:0000313" key="6">
    <source>
        <dbReference type="Proteomes" id="UP000306509"/>
    </source>
</evidence>
<evidence type="ECO:0000256" key="2">
    <source>
        <dbReference type="ARBA" id="ARBA00023004"/>
    </source>
</evidence>
<evidence type="ECO:0000259" key="4">
    <source>
        <dbReference type="PROSITE" id="PS51379"/>
    </source>
</evidence>
<dbReference type="STRING" id="180332.GCA_000797495_02059"/>
<dbReference type="GO" id="GO:0051536">
    <property type="term" value="F:iron-sulfur cluster binding"/>
    <property type="evidence" value="ECO:0007669"/>
    <property type="project" value="UniProtKB-KW"/>
</dbReference>
<accession>A0A4V6HR95</accession>
<protein>
    <submittedName>
        <fullName evidence="5">Ferredoxin</fullName>
    </submittedName>
</protein>
<organism evidence="5 6">
    <name type="scientific">Robinsoniella peoriensis</name>
    <dbReference type="NCBI Taxonomy" id="180332"/>
    <lineage>
        <taxon>Bacteria</taxon>
        <taxon>Bacillati</taxon>
        <taxon>Bacillota</taxon>
        <taxon>Clostridia</taxon>
        <taxon>Lachnospirales</taxon>
        <taxon>Lachnospiraceae</taxon>
        <taxon>Robinsoniella</taxon>
    </lineage>
</organism>
<feature type="domain" description="4Fe-4S ferredoxin-type" evidence="4">
    <location>
        <begin position="214"/>
        <end position="237"/>
    </location>
</feature>
<dbReference type="SUPFAM" id="SSF52218">
    <property type="entry name" value="Flavoproteins"/>
    <property type="match status" value="1"/>
</dbReference>
<gene>
    <name evidence="5" type="ORF">DSM106044_04974</name>
</gene>
<dbReference type="GO" id="GO:0046872">
    <property type="term" value="F:metal ion binding"/>
    <property type="evidence" value="ECO:0007669"/>
    <property type="project" value="UniProtKB-KW"/>
</dbReference>
<keyword evidence="2" id="KW-0408">Iron</keyword>